<dbReference type="InterPro" id="IPR029021">
    <property type="entry name" value="Prot-tyrosine_phosphatase-like"/>
</dbReference>
<evidence type="ECO:0000256" key="4">
    <source>
        <dbReference type="ARBA" id="ARBA00022912"/>
    </source>
</evidence>
<dbReference type="Proteomes" id="UP001066276">
    <property type="component" value="Chromosome 4_1"/>
</dbReference>
<sequence length="123" mass="13400">MIEVQQRVFIGGAEDVADPECLKDAGVTHVLTVDKEAPQTLSFFCTKFVFALDDSSTDLLSCLDECISFIKEAVSGICCMVLIHCHAGVSRSAAIVTAYMMKTSGLKFQQAYQTLRTVKPDAE</sequence>
<dbReference type="EMBL" id="JANPWB010000007">
    <property type="protein sequence ID" value="KAJ1174689.1"/>
    <property type="molecule type" value="Genomic_DNA"/>
</dbReference>
<gene>
    <name evidence="7" type="ORF">NDU88_006509</name>
</gene>
<evidence type="ECO:0000256" key="3">
    <source>
        <dbReference type="ARBA" id="ARBA00022801"/>
    </source>
</evidence>
<keyword evidence="4" id="KW-0904">Protein phosphatase</keyword>
<name>A0AAV7TED0_PLEWA</name>
<evidence type="ECO:0000313" key="7">
    <source>
        <dbReference type="EMBL" id="KAJ1174689.1"/>
    </source>
</evidence>
<dbReference type="Pfam" id="PF00782">
    <property type="entry name" value="DSPc"/>
    <property type="match status" value="1"/>
</dbReference>
<evidence type="ECO:0000259" key="6">
    <source>
        <dbReference type="PROSITE" id="PS50056"/>
    </source>
</evidence>
<evidence type="ECO:0000256" key="1">
    <source>
        <dbReference type="ARBA" id="ARBA00008601"/>
    </source>
</evidence>
<dbReference type="GO" id="GO:0043409">
    <property type="term" value="P:negative regulation of MAPK cascade"/>
    <property type="evidence" value="ECO:0007669"/>
    <property type="project" value="TreeGrafter"/>
</dbReference>
<feature type="domain" description="Tyrosine specific protein phosphatases" evidence="6">
    <location>
        <begin position="64"/>
        <end position="123"/>
    </location>
</feature>
<proteinExistence type="inferred from homology"/>
<dbReference type="SMART" id="SM00195">
    <property type="entry name" value="DSPc"/>
    <property type="match status" value="1"/>
</dbReference>
<dbReference type="PANTHER" id="PTHR10159">
    <property type="entry name" value="DUAL SPECIFICITY PROTEIN PHOSPHATASE"/>
    <property type="match status" value="1"/>
</dbReference>
<dbReference type="PROSITE" id="PS50054">
    <property type="entry name" value="TYR_PHOSPHATASE_DUAL"/>
    <property type="match status" value="1"/>
</dbReference>
<protein>
    <recommendedName>
        <fullName evidence="2">protein-tyrosine-phosphatase</fullName>
        <ecNumber evidence="2">3.1.3.48</ecNumber>
    </recommendedName>
</protein>
<dbReference type="SUPFAM" id="SSF52799">
    <property type="entry name" value="(Phosphotyrosine protein) phosphatases II"/>
    <property type="match status" value="1"/>
</dbReference>
<dbReference type="InterPro" id="IPR000387">
    <property type="entry name" value="Tyr_Pase_dom"/>
</dbReference>
<dbReference type="Gene3D" id="3.90.190.10">
    <property type="entry name" value="Protein tyrosine phosphatase superfamily"/>
    <property type="match status" value="1"/>
</dbReference>
<keyword evidence="3" id="KW-0378">Hydrolase</keyword>
<organism evidence="7 8">
    <name type="scientific">Pleurodeles waltl</name>
    <name type="common">Iberian ribbed newt</name>
    <dbReference type="NCBI Taxonomy" id="8319"/>
    <lineage>
        <taxon>Eukaryota</taxon>
        <taxon>Metazoa</taxon>
        <taxon>Chordata</taxon>
        <taxon>Craniata</taxon>
        <taxon>Vertebrata</taxon>
        <taxon>Euteleostomi</taxon>
        <taxon>Amphibia</taxon>
        <taxon>Batrachia</taxon>
        <taxon>Caudata</taxon>
        <taxon>Salamandroidea</taxon>
        <taxon>Salamandridae</taxon>
        <taxon>Pleurodelinae</taxon>
        <taxon>Pleurodeles</taxon>
    </lineage>
</organism>
<dbReference type="GO" id="GO:0005737">
    <property type="term" value="C:cytoplasm"/>
    <property type="evidence" value="ECO:0007669"/>
    <property type="project" value="TreeGrafter"/>
</dbReference>
<dbReference type="GO" id="GO:0004725">
    <property type="term" value="F:protein tyrosine phosphatase activity"/>
    <property type="evidence" value="ECO:0007669"/>
    <property type="project" value="UniProtKB-EC"/>
</dbReference>
<feature type="domain" description="Tyrosine-protein phosphatase" evidence="5">
    <location>
        <begin position="1"/>
        <end position="123"/>
    </location>
</feature>
<reference evidence="7" key="1">
    <citation type="journal article" date="2022" name="bioRxiv">
        <title>Sequencing and chromosome-scale assembly of the giantPleurodeles waltlgenome.</title>
        <authorList>
            <person name="Brown T."/>
            <person name="Elewa A."/>
            <person name="Iarovenko S."/>
            <person name="Subramanian E."/>
            <person name="Araus A.J."/>
            <person name="Petzold A."/>
            <person name="Susuki M."/>
            <person name="Suzuki K.-i.T."/>
            <person name="Hayashi T."/>
            <person name="Toyoda A."/>
            <person name="Oliveira C."/>
            <person name="Osipova E."/>
            <person name="Leigh N.D."/>
            <person name="Simon A."/>
            <person name="Yun M.H."/>
        </authorList>
    </citation>
    <scope>NUCLEOTIDE SEQUENCE</scope>
    <source>
        <strain evidence="7">20211129_DDA</strain>
        <tissue evidence="7">Liver</tissue>
    </source>
</reference>
<evidence type="ECO:0000256" key="2">
    <source>
        <dbReference type="ARBA" id="ARBA00013064"/>
    </source>
</evidence>
<keyword evidence="8" id="KW-1185">Reference proteome</keyword>
<dbReference type="PANTHER" id="PTHR10159:SF519">
    <property type="entry name" value="DUAL SPECIFICITY PROTEIN PHOSPHATASE MPK3"/>
    <property type="match status" value="1"/>
</dbReference>
<evidence type="ECO:0000313" key="8">
    <source>
        <dbReference type="Proteomes" id="UP001066276"/>
    </source>
</evidence>
<dbReference type="InterPro" id="IPR016130">
    <property type="entry name" value="Tyr_Pase_AS"/>
</dbReference>
<evidence type="ECO:0000259" key="5">
    <source>
        <dbReference type="PROSITE" id="PS50054"/>
    </source>
</evidence>
<dbReference type="EC" id="3.1.3.48" evidence="2"/>
<dbReference type="InterPro" id="IPR000340">
    <property type="entry name" value="Dual-sp_phosphatase_cat-dom"/>
</dbReference>
<dbReference type="AlphaFoldDB" id="A0AAV7TED0"/>
<dbReference type="PROSITE" id="PS50056">
    <property type="entry name" value="TYR_PHOSPHATASE_2"/>
    <property type="match status" value="1"/>
</dbReference>
<accession>A0AAV7TED0</accession>
<dbReference type="PROSITE" id="PS00383">
    <property type="entry name" value="TYR_PHOSPHATASE_1"/>
    <property type="match status" value="1"/>
</dbReference>
<comment type="caution">
    <text evidence="7">The sequence shown here is derived from an EMBL/GenBank/DDBJ whole genome shotgun (WGS) entry which is preliminary data.</text>
</comment>
<comment type="similarity">
    <text evidence="1">Belongs to the protein-tyrosine phosphatase family. Non-receptor class dual specificity subfamily.</text>
</comment>
<dbReference type="InterPro" id="IPR020422">
    <property type="entry name" value="TYR_PHOSPHATASE_DUAL_dom"/>
</dbReference>